<dbReference type="Pfam" id="PF00254">
    <property type="entry name" value="FKBP_C"/>
    <property type="match status" value="1"/>
</dbReference>
<dbReference type="GO" id="GO:0003755">
    <property type="term" value="F:peptidyl-prolyl cis-trans isomerase activity"/>
    <property type="evidence" value="ECO:0007669"/>
    <property type="project" value="UniProtKB-UniRule"/>
</dbReference>
<accession>A6W344</accession>
<dbReference type="PROSITE" id="PS50059">
    <property type="entry name" value="FKBP_PPIASE"/>
    <property type="match status" value="1"/>
</dbReference>
<dbReference type="EMBL" id="CP000749">
    <property type="protein sequence ID" value="ABR73123.1"/>
    <property type="molecule type" value="Genomic_DNA"/>
</dbReference>
<dbReference type="HOGENOM" id="CLU_098197_3_0_6"/>
<dbReference type="InterPro" id="IPR001179">
    <property type="entry name" value="PPIase_FKBP_dom"/>
</dbReference>
<proteinExistence type="inferred from homology"/>
<sequence>MSVITATSRVTLHFELSLEDGQIVDSNFSQSPASFVFGDGSLLPDFESALLGMTAGQEASFAMPPEKAFGAHNQSNIQRIPRSQFSMDLEEGMVVSFADMSKNELPGVIAEIGEKEVVVDFNHPLAGHTLTFRVNIVAIEEAAV</sequence>
<dbReference type="OrthoDB" id="9808891at2"/>
<keyword evidence="3 5" id="KW-0697">Rotamase</keyword>
<dbReference type="EC" id="5.2.1.8" evidence="6"/>
<dbReference type="Gene3D" id="3.10.50.40">
    <property type="match status" value="1"/>
</dbReference>
<keyword evidence="4 5" id="KW-0413">Isomerase</keyword>
<comment type="similarity">
    <text evidence="2 6">Belongs to the FKBP-type PPIase family.</text>
</comment>
<organism evidence="8">
    <name type="scientific">Marinomonas sp. (strain MWYL1)</name>
    <dbReference type="NCBI Taxonomy" id="400668"/>
    <lineage>
        <taxon>Bacteria</taxon>
        <taxon>Pseudomonadati</taxon>
        <taxon>Pseudomonadota</taxon>
        <taxon>Gammaproteobacteria</taxon>
        <taxon>Oceanospirillales</taxon>
        <taxon>Oceanospirillaceae</taxon>
        <taxon>Marinomonas</taxon>
    </lineage>
</organism>
<evidence type="ECO:0000256" key="1">
    <source>
        <dbReference type="ARBA" id="ARBA00000971"/>
    </source>
</evidence>
<reference evidence="8" key="1">
    <citation type="submission" date="2007-06" db="EMBL/GenBank/DDBJ databases">
        <title>Complete sequence of Marinomonas sp. MWYL1.</title>
        <authorList>
            <consortium name="US DOE Joint Genome Institute"/>
            <person name="Copeland A."/>
            <person name="Lucas S."/>
            <person name="Lapidus A."/>
            <person name="Barry K."/>
            <person name="Glavina del Rio T."/>
            <person name="Dalin E."/>
            <person name="Tice H."/>
            <person name="Pitluck S."/>
            <person name="Kiss H."/>
            <person name="Brettin T."/>
            <person name="Bruce D."/>
            <person name="Detter J.C."/>
            <person name="Han C."/>
            <person name="Schmutz J."/>
            <person name="Larimer F."/>
            <person name="Land M."/>
            <person name="Hauser L."/>
            <person name="Kyrpides N."/>
            <person name="Kim E."/>
            <person name="Johnston A.W.B."/>
            <person name="Todd J.D."/>
            <person name="Rogers R."/>
            <person name="Wexler M."/>
            <person name="Bond P.L."/>
            <person name="Li Y."/>
            <person name="Richardson P."/>
        </authorList>
    </citation>
    <scope>NUCLEOTIDE SEQUENCE [LARGE SCALE GENOMIC DNA]</scope>
    <source>
        <strain evidence="8">MWYL1</strain>
    </source>
</reference>
<dbReference type="PANTHER" id="PTHR47861">
    <property type="entry name" value="FKBP-TYPE PEPTIDYL-PROLYL CIS-TRANS ISOMERASE SLYD"/>
    <property type="match status" value="1"/>
</dbReference>
<evidence type="ECO:0000256" key="5">
    <source>
        <dbReference type="PROSITE-ProRule" id="PRU00277"/>
    </source>
</evidence>
<evidence type="ECO:0000259" key="7">
    <source>
        <dbReference type="PROSITE" id="PS50059"/>
    </source>
</evidence>
<dbReference type="STRING" id="400668.Mmwyl1_4228"/>
<evidence type="ECO:0000256" key="3">
    <source>
        <dbReference type="ARBA" id="ARBA00023110"/>
    </source>
</evidence>
<dbReference type="AlphaFoldDB" id="A6W344"/>
<comment type="catalytic activity">
    <reaction evidence="1 5 6">
        <text>[protein]-peptidylproline (omega=180) = [protein]-peptidylproline (omega=0)</text>
        <dbReference type="Rhea" id="RHEA:16237"/>
        <dbReference type="Rhea" id="RHEA-COMP:10747"/>
        <dbReference type="Rhea" id="RHEA-COMP:10748"/>
        <dbReference type="ChEBI" id="CHEBI:83833"/>
        <dbReference type="ChEBI" id="CHEBI:83834"/>
        <dbReference type="EC" id="5.2.1.8"/>
    </reaction>
</comment>
<dbReference type="InterPro" id="IPR046357">
    <property type="entry name" value="PPIase_dom_sf"/>
</dbReference>
<evidence type="ECO:0000256" key="2">
    <source>
        <dbReference type="ARBA" id="ARBA00006577"/>
    </source>
</evidence>
<gene>
    <name evidence="8" type="ordered locus">Mmwyl1_4228</name>
</gene>
<dbReference type="PANTHER" id="PTHR47861:SF4">
    <property type="entry name" value="FKBP-TYPE 16 KDA PEPTIDYL-PROLYL CIS-TRANS ISOMERASE"/>
    <property type="match status" value="1"/>
</dbReference>
<dbReference type="eggNOG" id="COG1047">
    <property type="taxonomic scope" value="Bacteria"/>
</dbReference>
<dbReference type="KEGG" id="mmw:Mmwyl1_4228"/>
<feature type="domain" description="PPIase FKBP-type" evidence="7">
    <location>
        <begin position="7"/>
        <end position="81"/>
    </location>
</feature>
<evidence type="ECO:0000313" key="8">
    <source>
        <dbReference type="EMBL" id="ABR73123.1"/>
    </source>
</evidence>
<evidence type="ECO:0000256" key="6">
    <source>
        <dbReference type="RuleBase" id="RU003915"/>
    </source>
</evidence>
<evidence type="ECO:0000256" key="4">
    <source>
        <dbReference type="ARBA" id="ARBA00023235"/>
    </source>
</evidence>
<dbReference type="SUPFAM" id="SSF54534">
    <property type="entry name" value="FKBP-like"/>
    <property type="match status" value="1"/>
</dbReference>
<protein>
    <recommendedName>
        <fullName evidence="6">Peptidyl-prolyl cis-trans isomerase</fullName>
        <ecNumber evidence="6">5.2.1.8</ecNumber>
    </recommendedName>
</protein>
<name>A6W344_MARMS</name>